<protein>
    <submittedName>
        <fullName evidence="9">Oligopeptide transport system permease protein OppB</fullName>
    </submittedName>
</protein>
<feature type="transmembrane region" description="Helical" evidence="7">
    <location>
        <begin position="355"/>
        <end position="375"/>
    </location>
</feature>
<dbReference type="OrthoDB" id="9805855at2"/>
<evidence type="ECO:0000256" key="1">
    <source>
        <dbReference type="ARBA" id="ARBA00004651"/>
    </source>
</evidence>
<evidence type="ECO:0000256" key="4">
    <source>
        <dbReference type="ARBA" id="ARBA00022692"/>
    </source>
</evidence>
<evidence type="ECO:0000259" key="8">
    <source>
        <dbReference type="PROSITE" id="PS50928"/>
    </source>
</evidence>
<sequence>MRKYILSRIFRSLLSVVVVTALVYVIVYTLVPTSLIFKQDPNYNKMTKTLDKKVDYENTTFDSMGYIDYLSAGELQKRVSSQGGDINSEAAYQNYLSTLNGQWQLKTYPLSEQFYATRDIPIYERVWSFFSNLIEIDHPWKIQDPDNPNLPRYMRFEKDAAAGWALVGSGTHHKYLLYTNREFPYLHQNFINLNLGTSYPTYSNVPVWQVITQGQGRIDLQEVTFPTGVTKKSSVDIYSRTYKNPNTMDDIARANYGENDNYSKTKTNYKDPSMIYNSFVIGLFGVLFSYGIGLPIGMFMARFKDGLFDKISTATMTFMLALPSIALIYVIRFAGSQLTGLPDSFPILGASDIRSYILPALILGIFSLPYTVIWFRRYLVDIQASDWVRFARAKGLSESEIYKKHLFKNAMVPVVVGIPASIILAIGGATLTETIFAFPGMGKMLIDSIKAANNAMIVGLTFIFTVLSIISLLLGDIAMALVDPRIKLSEDKKGE</sequence>
<organism evidence="9 10">
    <name type="scientific">Moraxella catarrhalis</name>
    <name type="common">Branhamella catarrhalis</name>
    <dbReference type="NCBI Taxonomy" id="480"/>
    <lineage>
        <taxon>Bacteria</taxon>
        <taxon>Pseudomonadati</taxon>
        <taxon>Pseudomonadota</taxon>
        <taxon>Gammaproteobacteria</taxon>
        <taxon>Moraxellales</taxon>
        <taxon>Moraxellaceae</taxon>
        <taxon>Moraxella</taxon>
    </lineage>
</organism>
<dbReference type="GO" id="GO:0005886">
    <property type="term" value="C:plasma membrane"/>
    <property type="evidence" value="ECO:0007669"/>
    <property type="project" value="UniProtKB-SubCell"/>
</dbReference>
<dbReference type="PANTHER" id="PTHR30465">
    <property type="entry name" value="INNER MEMBRANE ABC TRANSPORTER"/>
    <property type="match status" value="1"/>
</dbReference>
<keyword evidence="6 7" id="KW-0472">Membrane</keyword>
<reference evidence="9 10" key="1">
    <citation type="journal article" date="2016" name="Genome Biol. Evol.">
        <title>Comparative Genomic Analyses of the Moraxella catarrhalis Serosensitive and Seroresistant Lineages Demonstrate Their Independent Evolution.</title>
        <authorList>
            <person name="Earl J.P."/>
            <person name="de Vries S.P."/>
            <person name="Ahmed A."/>
            <person name="Powell E."/>
            <person name="Schultz M.P."/>
            <person name="Hermans P.W."/>
            <person name="Hill D.J."/>
            <person name="Zhou Z."/>
            <person name="Constantinidou C.I."/>
            <person name="Hu F.Z."/>
            <person name="Bootsma H.J."/>
            <person name="Ehrlich G.D."/>
        </authorList>
    </citation>
    <scope>NUCLEOTIDE SEQUENCE [LARGE SCALE GENOMIC DNA]</scope>
    <source>
        <strain evidence="9 10">F23</strain>
    </source>
</reference>
<keyword evidence="4 7" id="KW-0812">Transmembrane</keyword>
<dbReference type="RefSeq" id="WP_064603838.1">
    <property type="nucleotide sequence ID" value="NZ_JAABLA010000002.1"/>
</dbReference>
<comment type="similarity">
    <text evidence="7">Belongs to the binding-protein-dependent transport system permease family.</text>
</comment>
<feature type="transmembrane region" description="Helical" evidence="7">
    <location>
        <begin position="313"/>
        <end position="335"/>
    </location>
</feature>
<evidence type="ECO:0000256" key="6">
    <source>
        <dbReference type="ARBA" id="ARBA00023136"/>
    </source>
</evidence>
<feature type="transmembrane region" description="Helical" evidence="7">
    <location>
        <begin position="410"/>
        <end position="436"/>
    </location>
</feature>
<dbReference type="GO" id="GO:0055085">
    <property type="term" value="P:transmembrane transport"/>
    <property type="evidence" value="ECO:0007669"/>
    <property type="project" value="InterPro"/>
</dbReference>
<dbReference type="PROSITE" id="PS50928">
    <property type="entry name" value="ABC_TM1"/>
    <property type="match status" value="1"/>
</dbReference>
<accession>A0A198XLZ3</accession>
<feature type="transmembrane region" description="Helical" evidence="7">
    <location>
        <begin position="12"/>
        <end position="31"/>
    </location>
</feature>
<keyword evidence="5 7" id="KW-1133">Transmembrane helix</keyword>
<dbReference type="EMBL" id="LXHQ01000031">
    <property type="protein sequence ID" value="OAV25196.1"/>
    <property type="molecule type" value="Genomic_DNA"/>
</dbReference>
<feature type="transmembrane region" description="Helical" evidence="7">
    <location>
        <begin position="456"/>
        <end position="482"/>
    </location>
</feature>
<evidence type="ECO:0000256" key="5">
    <source>
        <dbReference type="ARBA" id="ARBA00022989"/>
    </source>
</evidence>
<evidence type="ECO:0000256" key="2">
    <source>
        <dbReference type="ARBA" id="ARBA00022448"/>
    </source>
</evidence>
<dbReference type="AlphaFoldDB" id="A0A198XLZ3"/>
<feature type="transmembrane region" description="Helical" evidence="7">
    <location>
        <begin position="274"/>
        <end position="301"/>
    </location>
</feature>
<comment type="caution">
    <text evidence="9">The sequence shown here is derived from an EMBL/GenBank/DDBJ whole genome shotgun (WGS) entry which is preliminary data.</text>
</comment>
<proteinExistence type="inferred from homology"/>
<feature type="domain" description="ABC transmembrane type-1" evidence="8">
    <location>
        <begin position="275"/>
        <end position="475"/>
    </location>
</feature>
<dbReference type="Proteomes" id="UP000078295">
    <property type="component" value="Unassembled WGS sequence"/>
</dbReference>
<dbReference type="CDD" id="cd06261">
    <property type="entry name" value="TM_PBP2"/>
    <property type="match status" value="1"/>
</dbReference>
<dbReference type="Gene3D" id="1.10.3720.10">
    <property type="entry name" value="MetI-like"/>
    <property type="match status" value="1"/>
</dbReference>
<evidence type="ECO:0000313" key="9">
    <source>
        <dbReference type="EMBL" id="OAV25196.1"/>
    </source>
</evidence>
<gene>
    <name evidence="9" type="ORF">AO370_1273</name>
</gene>
<evidence type="ECO:0000313" key="10">
    <source>
        <dbReference type="Proteomes" id="UP000078295"/>
    </source>
</evidence>
<name>A0A198XLZ3_MORCA</name>
<dbReference type="SUPFAM" id="SSF161098">
    <property type="entry name" value="MetI-like"/>
    <property type="match status" value="1"/>
</dbReference>
<evidence type="ECO:0000256" key="7">
    <source>
        <dbReference type="RuleBase" id="RU363032"/>
    </source>
</evidence>
<evidence type="ECO:0000256" key="3">
    <source>
        <dbReference type="ARBA" id="ARBA00022475"/>
    </source>
</evidence>
<dbReference type="PANTHER" id="PTHR30465:SF0">
    <property type="entry name" value="OLIGOPEPTIDE TRANSPORT SYSTEM PERMEASE PROTEIN APPB"/>
    <property type="match status" value="1"/>
</dbReference>
<keyword evidence="2 7" id="KW-0813">Transport</keyword>
<dbReference type="InterPro" id="IPR000515">
    <property type="entry name" value="MetI-like"/>
</dbReference>
<dbReference type="Pfam" id="PF00528">
    <property type="entry name" value="BPD_transp_1"/>
    <property type="match status" value="1"/>
</dbReference>
<keyword evidence="3" id="KW-1003">Cell membrane</keyword>
<dbReference type="InterPro" id="IPR035906">
    <property type="entry name" value="MetI-like_sf"/>
</dbReference>
<comment type="subcellular location">
    <subcellularLocation>
        <location evidence="1 7">Cell membrane</location>
        <topology evidence="1 7">Multi-pass membrane protein</topology>
    </subcellularLocation>
</comment>